<dbReference type="InterPro" id="IPR052232">
    <property type="entry name" value="RLK_Ser/Thr-Kinase"/>
</dbReference>
<evidence type="ECO:0000256" key="12">
    <source>
        <dbReference type="ARBA" id="ARBA00047899"/>
    </source>
</evidence>
<comment type="subcellular location">
    <subcellularLocation>
        <location evidence="1">Membrane</location>
        <topology evidence="1">Single-pass membrane protein</topology>
    </subcellularLocation>
</comment>
<sequence>MSENSLNKDLSKKTSILGLKLWVLIGISVCAFIVVILCILSVWFTYRRKTRRSVDKLSIPNVSKDIKVDMVGAQGLYDHPESVSLTVNDKLSDKNSEKVLAHLGISKSTDADNTSQCSSIYHHERACSSQSVEEGSSGTVQKQSSLSHAGLVTASPLISLPEISDLGWGYWFTLRDLQFATNRFAAENVLGEGGYGVVYKGMLSNGTEIAVKKLLNNLGQAEKEFRVEVEAIGHVRHKNLVRLLGYCIEGVHRMLVYEYVNNGNLEQWLHGAMRQHGSLTWEARMKVLLGTARALAYLHEAIEPKVVHRDIKSSNILIDDKFSAKVSDFGLAKLLGSGESHITTRVMGTFGYVAPEYANTGLLNEKSDIYSFGVLLLEAVTGRDPVDYGRPANEVNLVEWLKMMVGTKRAEEVVDPNLEIKPATRALKRALLVALRCVDPDAEKRPKMSHVVRMLEADEYPYREDRRNRKSRTASMEQELECMKETRDLENKVGGSESNA</sequence>
<dbReference type="InterPro" id="IPR011009">
    <property type="entry name" value="Kinase-like_dom_sf"/>
</dbReference>
<dbReference type="Gene3D" id="3.30.200.20">
    <property type="entry name" value="Phosphorylase Kinase, domain 1"/>
    <property type="match status" value="1"/>
</dbReference>
<dbReference type="SMART" id="SM00220">
    <property type="entry name" value="S_TKc"/>
    <property type="match status" value="1"/>
</dbReference>
<dbReference type="EMBL" id="JAAARO010000017">
    <property type="protein sequence ID" value="KAF5732496.1"/>
    <property type="molecule type" value="Genomic_DNA"/>
</dbReference>
<keyword evidence="9 14" id="KW-0067">ATP-binding</keyword>
<evidence type="ECO:0000256" key="17">
    <source>
        <dbReference type="SAM" id="Phobius"/>
    </source>
</evidence>
<dbReference type="FunFam" id="3.30.200.20:FF:000083">
    <property type="entry name" value="Putative receptor-like protein kinase"/>
    <property type="match status" value="1"/>
</dbReference>
<evidence type="ECO:0000256" key="8">
    <source>
        <dbReference type="ARBA" id="ARBA00022777"/>
    </source>
</evidence>
<dbReference type="InParanoid" id="A0A7J7CFJ4"/>
<evidence type="ECO:0000256" key="14">
    <source>
        <dbReference type="PROSITE-ProRule" id="PRU10141"/>
    </source>
</evidence>
<gene>
    <name evidence="19" type="ORF">HS088_TW17G00023</name>
</gene>
<evidence type="ECO:0000256" key="6">
    <source>
        <dbReference type="ARBA" id="ARBA00022692"/>
    </source>
</evidence>
<dbReference type="OrthoDB" id="4062651at2759"/>
<evidence type="ECO:0000259" key="18">
    <source>
        <dbReference type="PROSITE" id="PS50011"/>
    </source>
</evidence>
<dbReference type="FunFam" id="1.10.510.10:FF:000035">
    <property type="entry name" value="Putative receptor-like serine/threonine-protein kinase"/>
    <property type="match status" value="1"/>
</dbReference>
<keyword evidence="4" id="KW-0597">Phosphoprotein</keyword>
<keyword evidence="11 17" id="KW-0472">Membrane</keyword>
<comment type="catalytic activity">
    <reaction evidence="12">
        <text>L-threonyl-[protein] + ATP = O-phospho-L-threonyl-[protein] + ADP + H(+)</text>
        <dbReference type="Rhea" id="RHEA:46608"/>
        <dbReference type="Rhea" id="RHEA-COMP:11060"/>
        <dbReference type="Rhea" id="RHEA-COMP:11605"/>
        <dbReference type="ChEBI" id="CHEBI:15378"/>
        <dbReference type="ChEBI" id="CHEBI:30013"/>
        <dbReference type="ChEBI" id="CHEBI:30616"/>
        <dbReference type="ChEBI" id="CHEBI:61977"/>
        <dbReference type="ChEBI" id="CHEBI:456216"/>
        <dbReference type="EC" id="2.7.11.1"/>
    </reaction>
</comment>
<keyword evidence="8 19" id="KW-0418">Kinase</keyword>
<evidence type="ECO:0000256" key="7">
    <source>
        <dbReference type="ARBA" id="ARBA00022741"/>
    </source>
</evidence>
<dbReference type="Pfam" id="PF00069">
    <property type="entry name" value="Pkinase"/>
    <property type="match status" value="1"/>
</dbReference>
<protein>
    <recommendedName>
        <fullName evidence="2">non-specific serine/threonine protein kinase</fullName>
        <ecNumber evidence="2">2.7.11.1</ecNumber>
    </recommendedName>
</protein>
<dbReference type="InterPro" id="IPR017441">
    <property type="entry name" value="Protein_kinase_ATP_BS"/>
</dbReference>
<dbReference type="Proteomes" id="UP000593562">
    <property type="component" value="Unassembled WGS sequence"/>
</dbReference>
<keyword evidence="10 17" id="KW-1133">Transmembrane helix</keyword>
<evidence type="ECO:0000256" key="2">
    <source>
        <dbReference type="ARBA" id="ARBA00012513"/>
    </source>
</evidence>
<feature type="region of interest" description="Disordered" evidence="16">
    <location>
        <begin position="462"/>
        <end position="500"/>
    </location>
</feature>
<accession>A0A7J7CFJ4</accession>
<dbReference type="PANTHER" id="PTHR47984:SF4">
    <property type="entry name" value="OS01G0631700 PROTEIN"/>
    <property type="match status" value="1"/>
</dbReference>
<comment type="similarity">
    <text evidence="15">Belongs to the protein kinase superfamily.</text>
</comment>
<keyword evidence="5" id="KW-0808">Transferase</keyword>
<evidence type="ECO:0000256" key="13">
    <source>
        <dbReference type="ARBA" id="ARBA00048679"/>
    </source>
</evidence>
<organism evidence="19 20">
    <name type="scientific">Tripterygium wilfordii</name>
    <name type="common">Thunder God vine</name>
    <dbReference type="NCBI Taxonomy" id="458696"/>
    <lineage>
        <taxon>Eukaryota</taxon>
        <taxon>Viridiplantae</taxon>
        <taxon>Streptophyta</taxon>
        <taxon>Embryophyta</taxon>
        <taxon>Tracheophyta</taxon>
        <taxon>Spermatophyta</taxon>
        <taxon>Magnoliopsida</taxon>
        <taxon>eudicotyledons</taxon>
        <taxon>Gunneridae</taxon>
        <taxon>Pentapetalae</taxon>
        <taxon>rosids</taxon>
        <taxon>fabids</taxon>
        <taxon>Celastrales</taxon>
        <taxon>Celastraceae</taxon>
        <taxon>Tripterygium</taxon>
    </lineage>
</organism>
<evidence type="ECO:0000313" key="20">
    <source>
        <dbReference type="Proteomes" id="UP000593562"/>
    </source>
</evidence>
<name>A0A7J7CFJ4_TRIWF</name>
<keyword evidence="7 14" id="KW-0547">Nucleotide-binding</keyword>
<feature type="compositionally biased region" description="Basic and acidic residues" evidence="16">
    <location>
        <begin position="481"/>
        <end position="491"/>
    </location>
</feature>
<feature type="binding site" evidence="14">
    <location>
        <position position="213"/>
    </location>
    <ligand>
        <name>ATP</name>
        <dbReference type="ChEBI" id="CHEBI:30616"/>
    </ligand>
</feature>
<evidence type="ECO:0000256" key="9">
    <source>
        <dbReference type="ARBA" id="ARBA00022840"/>
    </source>
</evidence>
<dbReference type="SUPFAM" id="SSF56112">
    <property type="entry name" value="Protein kinase-like (PK-like)"/>
    <property type="match status" value="1"/>
</dbReference>
<dbReference type="InterPro" id="IPR000719">
    <property type="entry name" value="Prot_kinase_dom"/>
</dbReference>
<dbReference type="FunCoup" id="A0A7J7CFJ4">
    <property type="interactions" value="1289"/>
</dbReference>
<dbReference type="PROSITE" id="PS00107">
    <property type="entry name" value="PROTEIN_KINASE_ATP"/>
    <property type="match status" value="1"/>
</dbReference>
<dbReference type="InterPro" id="IPR008271">
    <property type="entry name" value="Ser/Thr_kinase_AS"/>
</dbReference>
<dbReference type="GO" id="GO:0016020">
    <property type="term" value="C:membrane"/>
    <property type="evidence" value="ECO:0007669"/>
    <property type="project" value="UniProtKB-SubCell"/>
</dbReference>
<evidence type="ECO:0000256" key="11">
    <source>
        <dbReference type="ARBA" id="ARBA00023136"/>
    </source>
</evidence>
<evidence type="ECO:0000256" key="15">
    <source>
        <dbReference type="RuleBase" id="RU000304"/>
    </source>
</evidence>
<dbReference type="GO" id="GO:0005524">
    <property type="term" value="F:ATP binding"/>
    <property type="evidence" value="ECO:0007669"/>
    <property type="project" value="UniProtKB-UniRule"/>
</dbReference>
<dbReference type="GO" id="GO:0004674">
    <property type="term" value="F:protein serine/threonine kinase activity"/>
    <property type="evidence" value="ECO:0007669"/>
    <property type="project" value="UniProtKB-KW"/>
</dbReference>
<comment type="caution">
    <text evidence="19">The sequence shown here is derived from an EMBL/GenBank/DDBJ whole genome shotgun (WGS) entry which is preliminary data.</text>
</comment>
<evidence type="ECO:0000256" key="3">
    <source>
        <dbReference type="ARBA" id="ARBA00022527"/>
    </source>
</evidence>
<keyword evidence="3 15" id="KW-0723">Serine/threonine-protein kinase</keyword>
<comment type="catalytic activity">
    <reaction evidence="13">
        <text>L-seryl-[protein] + ATP = O-phospho-L-seryl-[protein] + ADP + H(+)</text>
        <dbReference type="Rhea" id="RHEA:17989"/>
        <dbReference type="Rhea" id="RHEA-COMP:9863"/>
        <dbReference type="Rhea" id="RHEA-COMP:11604"/>
        <dbReference type="ChEBI" id="CHEBI:15378"/>
        <dbReference type="ChEBI" id="CHEBI:29999"/>
        <dbReference type="ChEBI" id="CHEBI:30616"/>
        <dbReference type="ChEBI" id="CHEBI:83421"/>
        <dbReference type="ChEBI" id="CHEBI:456216"/>
        <dbReference type="EC" id="2.7.11.1"/>
    </reaction>
</comment>
<feature type="domain" description="Protein kinase" evidence="18">
    <location>
        <begin position="184"/>
        <end position="463"/>
    </location>
</feature>
<dbReference type="Gene3D" id="1.10.510.10">
    <property type="entry name" value="Transferase(Phosphotransferase) domain 1"/>
    <property type="match status" value="1"/>
</dbReference>
<evidence type="ECO:0000256" key="5">
    <source>
        <dbReference type="ARBA" id="ARBA00022679"/>
    </source>
</evidence>
<dbReference type="PANTHER" id="PTHR47984">
    <property type="entry name" value="OS01G0323000 PROTEIN"/>
    <property type="match status" value="1"/>
</dbReference>
<evidence type="ECO:0000256" key="10">
    <source>
        <dbReference type="ARBA" id="ARBA00022989"/>
    </source>
</evidence>
<evidence type="ECO:0000256" key="1">
    <source>
        <dbReference type="ARBA" id="ARBA00004167"/>
    </source>
</evidence>
<evidence type="ECO:0000256" key="16">
    <source>
        <dbReference type="SAM" id="MobiDB-lite"/>
    </source>
</evidence>
<evidence type="ECO:0000313" key="19">
    <source>
        <dbReference type="EMBL" id="KAF5732496.1"/>
    </source>
</evidence>
<reference evidence="19 20" key="1">
    <citation type="journal article" date="2020" name="Nat. Commun.">
        <title>Genome of Tripterygium wilfordii and identification of cytochrome P450 involved in triptolide biosynthesis.</title>
        <authorList>
            <person name="Tu L."/>
            <person name="Su P."/>
            <person name="Zhang Z."/>
            <person name="Gao L."/>
            <person name="Wang J."/>
            <person name="Hu T."/>
            <person name="Zhou J."/>
            <person name="Zhang Y."/>
            <person name="Zhao Y."/>
            <person name="Liu Y."/>
            <person name="Song Y."/>
            <person name="Tong Y."/>
            <person name="Lu Y."/>
            <person name="Yang J."/>
            <person name="Xu C."/>
            <person name="Jia M."/>
            <person name="Peters R.J."/>
            <person name="Huang L."/>
            <person name="Gao W."/>
        </authorList>
    </citation>
    <scope>NUCLEOTIDE SEQUENCE [LARGE SCALE GENOMIC DNA]</scope>
    <source>
        <strain evidence="20">cv. XIE 37</strain>
        <tissue evidence="19">Leaf</tissue>
    </source>
</reference>
<dbReference type="PROSITE" id="PS00108">
    <property type="entry name" value="PROTEIN_KINASE_ST"/>
    <property type="match status" value="1"/>
</dbReference>
<evidence type="ECO:0000256" key="4">
    <source>
        <dbReference type="ARBA" id="ARBA00022553"/>
    </source>
</evidence>
<dbReference type="AlphaFoldDB" id="A0A7J7CFJ4"/>
<keyword evidence="6 17" id="KW-0812">Transmembrane</keyword>
<feature type="transmembrane region" description="Helical" evidence="17">
    <location>
        <begin position="21"/>
        <end position="46"/>
    </location>
</feature>
<dbReference type="CDD" id="cd14066">
    <property type="entry name" value="STKc_IRAK"/>
    <property type="match status" value="1"/>
</dbReference>
<dbReference type="PROSITE" id="PS50011">
    <property type="entry name" value="PROTEIN_KINASE_DOM"/>
    <property type="match status" value="1"/>
</dbReference>
<keyword evidence="20" id="KW-1185">Reference proteome</keyword>
<dbReference type="EC" id="2.7.11.1" evidence="2"/>
<proteinExistence type="inferred from homology"/>